<dbReference type="InterPro" id="IPR045677">
    <property type="entry name" value="DUF6197"/>
</dbReference>
<organism evidence="1 2">
    <name type="scientific">Streptomyces flavovirens</name>
    <dbReference type="NCBI Taxonomy" id="52258"/>
    <lineage>
        <taxon>Bacteria</taxon>
        <taxon>Bacillati</taxon>
        <taxon>Actinomycetota</taxon>
        <taxon>Actinomycetes</taxon>
        <taxon>Kitasatosporales</taxon>
        <taxon>Streptomycetaceae</taxon>
        <taxon>Streptomyces</taxon>
    </lineage>
</organism>
<accession>A0ABV8N8G6</accession>
<name>A0ABV8N8G6_9ACTN</name>
<dbReference type="Proteomes" id="UP001595871">
    <property type="component" value="Unassembled WGS sequence"/>
</dbReference>
<dbReference type="RefSeq" id="WP_200696881.1">
    <property type="nucleotide sequence ID" value="NZ_BAAAYA010000008.1"/>
</dbReference>
<proteinExistence type="predicted"/>
<gene>
    <name evidence="1" type="ORF">ACFO3R_24875</name>
</gene>
<reference evidence="2" key="1">
    <citation type="journal article" date="2019" name="Int. J. Syst. Evol. Microbiol.">
        <title>The Global Catalogue of Microorganisms (GCM) 10K type strain sequencing project: providing services to taxonomists for standard genome sequencing and annotation.</title>
        <authorList>
            <consortium name="The Broad Institute Genomics Platform"/>
            <consortium name="The Broad Institute Genome Sequencing Center for Infectious Disease"/>
            <person name="Wu L."/>
            <person name="Ma J."/>
        </authorList>
    </citation>
    <scope>NUCLEOTIDE SEQUENCE [LARGE SCALE GENOMIC DNA]</scope>
    <source>
        <strain evidence="2">CCM 3243</strain>
    </source>
</reference>
<dbReference type="Pfam" id="PF19698">
    <property type="entry name" value="DUF6197"/>
    <property type="match status" value="1"/>
</dbReference>
<evidence type="ECO:0000313" key="1">
    <source>
        <dbReference type="EMBL" id="MFC4189596.1"/>
    </source>
</evidence>
<comment type="caution">
    <text evidence="1">The sequence shown here is derived from an EMBL/GenBank/DDBJ whole genome shotgun (WGS) entry which is preliminary data.</text>
</comment>
<keyword evidence="2" id="KW-1185">Reference proteome</keyword>
<dbReference type="EMBL" id="JBHSCF010000043">
    <property type="protein sequence ID" value="MFC4189596.1"/>
    <property type="molecule type" value="Genomic_DNA"/>
</dbReference>
<protein>
    <submittedName>
        <fullName evidence="1">Uncharacterized protein</fullName>
    </submittedName>
</protein>
<evidence type="ECO:0000313" key="2">
    <source>
        <dbReference type="Proteomes" id="UP001595871"/>
    </source>
</evidence>
<sequence>MFELNRGINRNQDLEATGAEFVRDIETFVAGTIAASTPSSTPASLIERAWNLADGYTEWLRWGDSGMPLTGEQIAAHAETAITILRTVGWNPGYAAGRGIGHALTHAMNTDPDHRFSSDTRAALRSVFELLIRALTGAPYADYTAWDEHPARTVEEVFGLLAAAAAFARTYGEPTAAAPAVA</sequence>